<evidence type="ECO:0000256" key="3">
    <source>
        <dbReference type="SAM" id="MobiDB-lite"/>
    </source>
</evidence>
<name>A0A1J5ST48_9ZZZZ</name>
<dbReference type="InterPro" id="IPR011990">
    <property type="entry name" value="TPR-like_helical_dom_sf"/>
</dbReference>
<dbReference type="SMART" id="SM00028">
    <property type="entry name" value="TPR"/>
    <property type="match status" value="3"/>
</dbReference>
<reference evidence="4" key="1">
    <citation type="submission" date="2016-10" db="EMBL/GenBank/DDBJ databases">
        <title>Sequence of Gallionella enrichment culture.</title>
        <authorList>
            <person name="Poehlein A."/>
            <person name="Muehling M."/>
            <person name="Daniel R."/>
        </authorList>
    </citation>
    <scope>NUCLEOTIDE SEQUENCE</scope>
</reference>
<proteinExistence type="predicted"/>
<dbReference type="Pfam" id="PF14559">
    <property type="entry name" value="TPR_19"/>
    <property type="match status" value="1"/>
</dbReference>
<dbReference type="InterPro" id="IPR051685">
    <property type="entry name" value="Ycf3/AcsC/BcsC/TPR_MFPF"/>
</dbReference>
<dbReference type="PANTHER" id="PTHR44943:SF8">
    <property type="entry name" value="TPR REPEAT-CONTAINING PROTEIN MJ0263"/>
    <property type="match status" value="1"/>
</dbReference>
<organism evidence="4">
    <name type="scientific">mine drainage metagenome</name>
    <dbReference type="NCBI Taxonomy" id="410659"/>
    <lineage>
        <taxon>unclassified sequences</taxon>
        <taxon>metagenomes</taxon>
        <taxon>ecological metagenomes</taxon>
    </lineage>
</organism>
<evidence type="ECO:0000256" key="1">
    <source>
        <dbReference type="ARBA" id="ARBA00022737"/>
    </source>
</evidence>
<dbReference type="PROSITE" id="PS50005">
    <property type="entry name" value="TPR"/>
    <property type="match status" value="1"/>
</dbReference>
<dbReference type="Gene3D" id="1.25.40.10">
    <property type="entry name" value="Tetratricopeptide repeat domain"/>
    <property type="match status" value="1"/>
</dbReference>
<dbReference type="GO" id="GO:0006508">
    <property type="term" value="P:proteolysis"/>
    <property type="evidence" value="ECO:0007669"/>
    <property type="project" value="UniProtKB-KW"/>
</dbReference>
<accession>A0A1J5ST48</accession>
<gene>
    <name evidence="4" type="primary">bepA_10</name>
    <name evidence="4" type="ORF">GALL_65190</name>
</gene>
<comment type="caution">
    <text evidence="4">The sequence shown here is derived from an EMBL/GenBank/DDBJ whole genome shotgun (WGS) entry which is preliminary data.</text>
</comment>
<feature type="region of interest" description="Disordered" evidence="3">
    <location>
        <begin position="137"/>
        <end position="174"/>
    </location>
</feature>
<keyword evidence="4" id="KW-0645">Protease</keyword>
<dbReference type="GO" id="GO:0008233">
    <property type="term" value="F:peptidase activity"/>
    <property type="evidence" value="ECO:0007669"/>
    <property type="project" value="UniProtKB-KW"/>
</dbReference>
<sequence>MSLINQVLNELEGRGATVPLGEETIRAVPPRKQSHAMRYVSAAAALLLLLAAGKWYLGRTMTVEREQPAVAAIPKVAPLPPAGPASAAVPAPVAASVPIAVSAPAETGLTAASGISPSTGDLHGKPILVVKNDEQSAAAPEVVKTGPHKSKRAADRVADDAEGTSGEDSPDLRIKTVTPQQRADIEFRKANQAMQEGRTNDALAGYENALLIDSSYKDARKAWVALLISLKRNDDAERVLQRGLKRDPRDASFAMLMARLQVERGAVPSALETLQKTLPYAEGQADYQAFVAALLQRQNRQDEAVEHYQVALKLAPDNGIWLMGLGISLQALKRSDDARNAYQRALASHGLNAQLQAFVQSKLKELQDSAVVR</sequence>
<dbReference type="SUPFAM" id="SSF48452">
    <property type="entry name" value="TPR-like"/>
    <property type="match status" value="1"/>
</dbReference>
<dbReference type="PANTHER" id="PTHR44943">
    <property type="entry name" value="CELLULOSE SYNTHASE OPERON PROTEIN C"/>
    <property type="match status" value="1"/>
</dbReference>
<evidence type="ECO:0000256" key="2">
    <source>
        <dbReference type="ARBA" id="ARBA00022803"/>
    </source>
</evidence>
<keyword evidence="4" id="KW-0378">Hydrolase</keyword>
<evidence type="ECO:0000313" key="4">
    <source>
        <dbReference type="EMBL" id="OIR11663.1"/>
    </source>
</evidence>
<keyword evidence="2" id="KW-0802">TPR repeat</keyword>
<protein>
    <submittedName>
        <fullName evidence="4">Beta-barrel assembly-enhancing protease</fullName>
    </submittedName>
</protein>
<dbReference type="AlphaFoldDB" id="A0A1J5ST48"/>
<keyword evidence="1" id="KW-0677">Repeat</keyword>
<dbReference type="InterPro" id="IPR019734">
    <property type="entry name" value="TPR_rpt"/>
</dbReference>
<dbReference type="EMBL" id="MLJW01000019">
    <property type="protein sequence ID" value="OIR11663.1"/>
    <property type="molecule type" value="Genomic_DNA"/>
</dbReference>
<dbReference type="Pfam" id="PF13432">
    <property type="entry name" value="TPR_16"/>
    <property type="match status" value="1"/>
</dbReference>